<evidence type="ECO:0000256" key="8">
    <source>
        <dbReference type="SAM" id="MobiDB-lite"/>
    </source>
</evidence>
<evidence type="ECO:0000313" key="11">
    <source>
        <dbReference type="Proteomes" id="UP000011064"/>
    </source>
</evidence>
<protein>
    <recommendedName>
        <fullName evidence="5">Restriction of telomere capping protein 4</fullName>
    </recommendedName>
</protein>
<evidence type="ECO:0000256" key="1">
    <source>
        <dbReference type="ARBA" id="ARBA00002738"/>
    </source>
</evidence>
<dbReference type="Pfam" id="PF14474">
    <property type="entry name" value="RTC4"/>
    <property type="match status" value="1"/>
</dbReference>
<organism evidence="10 11">
    <name type="scientific">Pseudogymnoascus destructans (strain ATCC MYA-4855 / 20631-21)</name>
    <name type="common">Bat white-nose syndrome fungus</name>
    <name type="synonym">Geomyces destructans</name>
    <dbReference type="NCBI Taxonomy" id="658429"/>
    <lineage>
        <taxon>Eukaryota</taxon>
        <taxon>Fungi</taxon>
        <taxon>Dikarya</taxon>
        <taxon>Ascomycota</taxon>
        <taxon>Pezizomycotina</taxon>
        <taxon>Leotiomycetes</taxon>
        <taxon>Thelebolales</taxon>
        <taxon>Thelebolaceae</taxon>
        <taxon>Pseudogymnoascus</taxon>
    </lineage>
</organism>
<feature type="compositionally biased region" description="Polar residues" evidence="8">
    <location>
        <begin position="42"/>
        <end position="51"/>
    </location>
</feature>
<feature type="region of interest" description="Disordered" evidence="8">
    <location>
        <begin position="130"/>
        <end position="303"/>
    </location>
</feature>
<dbReference type="STRING" id="658429.L8GB59"/>
<dbReference type="InterPro" id="IPR028094">
    <property type="entry name" value="RTC4_C"/>
</dbReference>
<comment type="similarity">
    <text evidence="4">Belongs to the RTC4 family.</text>
</comment>
<reference evidence="11" key="1">
    <citation type="submission" date="2010-09" db="EMBL/GenBank/DDBJ databases">
        <title>The genome sequence of Geomyces destructans 20631-21.</title>
        <authorList>
            <consortium name="The Broad Institute Genome Sequencing Platform"/>
            <person name="Cuomo C.A."/>
            <person name="Blehert D.S."/>
            <person name="Lorch J.M."/>
            <person name="Young S.K."/>
            <person name="Zeng Q."/>
            <person name="Gargeya S."/>
            <person name="Fitzgerald M."/>
            <person name="Haas B."/>
            <person name="Abouelleil A."/>
            <person name="Alvarado L."/>
            <person name="Arachchi H.M."/>
            <person name="Berlin A."/>
            <person name="Brown A."/>
            <person name="Chapman S.B."/>
            <person name="Chen Z."/>
            <person name="Dunbar C."/>
            <person name="Freedman E."/>
            <person name="Gearin G."/>
            <person name="Gellesch M."/>
            <person name="Goldberg J."/>
            <person name="Griggs A."/>
            <person name="Gujja S."/>
            <person name="Heiman D."/>
            <person name="Howarth C."/>
            <person name="Larson L."/>
            <person name="Lui A."/>
            <person name="MacDonald P.J.P."/>
            <person name="Montmayeur A."/>
            <person name="Murphy C."/>
            <person name="Neiman D."/>
            <person name="Pearson M."/>
            <person name="Priest M."/>
            <person name="Roberts A."/>
            <person name="Saif S."/>
            <person name="Shea T."/>
            <person name="Shenoy N."/>
            <person name="Sisk P."/>
            <person name="Stolte C."/>
            <person name="Sykes S."/>
            <person name="Wortman J."/>
            <person name="Nusbaum C."/>
            <person name="Birren B."/>
        </authorList>
    </citation>
    <scope>NUCLEOTIDE SEQUENCE [LARGE SCALE GENOMIC DNA]</scope>
    <source>
        <strain evidence="11">ATCC MYA-4855 / 20631-21</strain>
    </source>
</reference>
<evidence type="ECO:0000259" key="9">
    <source>
        <dbReference type="SMART" id="SM01312"/>
    </source>
</evidence>
<feature type="region of interest" description="Disordered" evidence="8">
    <location>
        <begin position="1"/>
        <end position="117"/>
    </location>
</feature>
<dbReference type="SMART" id="SM01312">
    <property type="entry name" value="RTC4"/>
    <property type="match status" value="1"/>
</dbReference>
<dbReference type="OrthoDB" id="128308at2759"/>
<evidence type="ECO:0000256" key="4">
    <source>
        <dbReference type="ARBA" id="ARBA00009461"/>
    </source>
</evidence>
<comment type="function">
    <text evidence="1">May be involved in a process influencing telomere capping.</text>
</comment>
<dbReference type="PANTHER" id="PTHR41391:SF1">
    <property type="entry name" value="RESTRICTION OF TELOMERE CAPPING PROTEIN 4"/>
    <property type="match status" value="1"/>
</dbReference>
<dbReference type="HOGENOM" id="CLU_046314_0_0_1"/>
<evidence type="ECO:0000256" key="3">
    <source>
        <dbReference type="ARBA" id="ARBA00004496"/>
    </source>
</evidence>
<keyword evidence="7" id="KW-0539">Nucleus</keyword>
<evidence type="ECO:0000313" key="10">
    <source>
        <dbReference type="EMBL" id="ELR10317.1"/>
    </source>
</evidence>
<proteinExistence type="inferred from homology"/>
<dbReference type="InterPro" id="IPR039024">
    <property type="entry name" value="RTC4"/>
</dbReference>
<dbReference type="GO" id="GO:0005634">
    <property type="term" value="C:nucleus"/>
    <property type="evidence" value="ECO:0007669"/>
    <property type="project" value="UniProtKB-SubCell"/>
</dbReference>
<feature type="domain" description="Restriction of telomere capping protein 4 C-terminal" evidence="9">
    <location>
        <begin position="379"/>
        <end position="503"/>
    </location>
</feature>
<feature type="compositionally biased region" description="Basic and acidic residues" evidence="8">
    <location>
        <begin position="85"/>
        <end position="95"/>
    </location>
</feature>
<evidence type="ECO:0000256" key="7">
    <source>
        <dbReference type="ARBA" id="ARBA00023242"/>
    </source>
</evidence>
<dbReference type="EMBL" id="GL573257">
    <property type="protein sequence ID" value="ELR10317.1"/>
    <property type="molecule type" value="Genomic_DNA"/>
</dbReference>
<comment type="subcellular location">
    <subcellularLocation>
        <location evidence="3">Cytoplasm</location>
    </subcellularLocation>
    <subcellularLocation>
        <location evidence="2">Nucleus</location>
    </subcellularLocation>
</comment>
<dbReference type="VEuPathDB" id="FungiDB:GMDG_04699"/>
<evidence type="ECO:0000256" key="5">
    <source>
        <dbReference type="ARBA" id="ARBA00015162"/>
    </source>
</evidence>
<keyword evidence="6" id="KW-0963">Cytoplasm</keyword>
<dbReference type="Proteomes" id="UP000011064">
    <property type="component" value="Unassembled WGS sequence"/>
</dbReference>
<feature type="compositionally biased region" description="Basic and acidic residues" evidence="8">
    <location>
        <begin position="1"/>
        <end position="21"/>
    </location>
</feature>
<gene>
    <name evidence="10" type="ORF">GMDG_04699</name>
</gene>
<feature type="non-terminal residue" evidence="10">
    <location>
        <position position="1"/>
    </location>
</feature>
<evidence type="ECO:0000256" key="2">
    <source>
        <dbReference type="ARBA" id="ARBA00004123"/>
    </source>
</evidence>
<dbReference type="PANTHER" id="PTHR41391">
    <property type="entry name" value="RESTRICTION OF TELOMERE CAPPING PROTEIN 4"/>
    <property type="match status" value="1"/>
</dbReference>
<accession>L8GB59</accession>
<name>L8GB59_PSED2</name>
<dbReference type="InParanoid" id="L8GB59"/>
<keyword evidence="11" id="KW-1185">Reference proteome</keyword>
<evidence type="ECO:0000256" key="6">
    <source>
        <dbReference type="ARBA" id="ARBA00022490"/>
    </source>
</evidence>
<dbReference type="GO" id="GO:0005737">
    <property type="term" value="C:cytoplasm"/>
    <property type="evidence" value="ECO:0007669"/>
    <property type="project" value="UniProtKB-SubCell"/>
</dbReference>
<sequence>PTKTFEVQHAKQMSTKEDRRRVGLYPDNRVAPLLKTVGGKSTGRNPTQKNARASAGAAITGNDSKKRKTDDASDSDDSNNGDIKSQFDRGRHRSENSTLNTRKPEAEPAYIPGSYKGTAFRGAARKIGQARGYMEGPETQRPKKNISKPMPVPEQKPNFKTYAAIAASPPPKKPAFNDYGAGKKPAPTVRCPSPGQKPTFKTYAPSTAIEGPPKPAFKDYGLRGKLGKPGKPEKPEKLRKLRKPAKLARPEKPVFNTYGGALKTHPRDSDSDEQIYLSSQTRDSPARHIDSEGTPPPTHNPNETKCPMCGTYVPLSLLLAFASSFPSVDPFAMRIQVQSRFCSHHRRHTAASSANYPPVAWPELPSRIRAHLPSIRTFLDDPDSAPSHYRDLLAKDIAAGRNRTLMQSIMSEAGARVRVPGYYGPRGARVIQEEVLDALSGELREAAVRDVVVSARGVGVYVTSVLVLEVGLLLVMDDLGVGREDARGVMEKSAAWGTLVNEELDEEVPEDAEASDEFEM</sequence>
<dbReference type="AlphaFoldDB" id="L8GB59"/>